<dbReference type="SMART" id="SM00387">
    <property type="entry name" value="HATPase_c"/>
    <property type="match status" value="1"/>
</dbReference>
<dbReference type="Gene3D" id="1.10.287.130">
    <property type="match status" value="1"/>
</dbReference>
<protein>
    <recommendedName>
        <fullName evidence="3">histidine kinase</fullName>
        <ecNumber evidence="3">2.7.13.3</ecNumber>
    </recommendedName>
</protein>
<dbReference type="PANTHER" id="PTHR43047">
    <property type="entry name" value="TWO-COMPONENT HISTIDINE PROTEIN KINASE"/>
    <property type="match status" value="1"/>
</dbReference>
<dbReference type="GO" id="GO:0000155">
    <property type="term" value="F:phosphorelay sensor kinase activity"/>
    <property type="evidence" value="ECO:0007669"/>
    <property type="project" value="InterPro"/>
</dbReference>
<dbReference type="Proteomes" id="UP000280346">
    <property type="component" value="Unassembled WGS sequence"/>
</dbReference>
<sequence>MSNVVLPQPPDDLSTATIALLADAVGIFAALRGDDGAVIDFEWRLANPAAETLIGHGRLTGRRLRGDDLVPCCAELFAALVAALDGPVTRTLDLQGKGQAVVGRWRLSASPFPGGVCATLADLGPDRPSMAETLATALEHGAESFALFDADDRLIHATGRLKRFLPELADLLVPGVTFEALVRRTAWMDGALSTEAGRERWVEARLANHRHPDKPFTMRGQDGRWIMVREQRLPDGGVLVIHADVTPIKQTEEGIRTREAEARAARREAERASRAKSDFLAHMSHELRTPLNAVLGFSELLMSEAFGPLGSARYRAYANDIHDSGAHLLALIDDILDLSRIEAGRMPLSDENVDVTALSRQALTMLREKAAGKGVTLSTDIAADLPLLLGDQRAVRQMLVNLLSNAVKFTPAGGRAMVTASLMPDGGIGIMVADTGTGIPIDDLDRVLEPFERSDLAIARVTEGTGLGLPIVKRLVELHGGRLELLSEMGVGTSAVLTFPPSRSLPRNLYPPLPHSHRPNLAQPAGRQNASHKADVPKTDVPKTGG</sequence>
<dbReference type="InterPro" id="IPR004358">
    <property type="entry name" value="Sig_transdc_His_kin-like_C"/>
</dbReference>
<dbReference type="SMART" id="SM00388">
    <property type="entry name" value="HisKA"/>
    <property type="match status" value="1"/>
</dbReference>
<feature type="domain" description="Histidine kinase" evidence="13">
    <location>
        <begin position="282"/>
        <end position="503"/>
    </location>
</feature>
<keyword evidence="10" id="KW-0472">Membrane</keyword>
<dbReference type="SUPFAM" id="SSF55874">
    <property type="entry name" value="ATPase domain of HSP90 chaperone/DNA topoisomerase II/histidine kinase"/>
    <property type="match status" value="1"/>
</dbReference>
<dbReference type="InterPro" id="IPR005467">
    <property type="entry name" value="His_kinase_dom"/>
</dbReference>
<dbReference type="GO" id="GO:0005886">
    <property type="term" value="C:plasma membrane"/>
    <property type="evidence" value="ECO:0007669"/>
    <property type="project" value="TreeGrafter"/>
</dbReference>
<feature type="compositionally biased region" description="Basic and acidic residues" evidence="12">
    <location>
        <begin position="532"/>
        <end position="546"/>
    </location>
</feature>
<evidence type="ECO:0000259" key="13">
    <source>
        <dbReference type="PROSITE" id="PS50109"/>
    </source>
</evidence>
<keyword evidence="8" id="KW-0067">ATP-binding</keyword>
<dbReference type="PROSITE" id="PS50109">
    <property type="entry name" value="HIS_KIN"/>
    <property type="match status" value="1"/>
</dbReference>
<dbReference type="InterPro" id="IPR036890">
    <property type="entry name" value="HATPase_C_sf"/>
</dbReference>
<dbReference type="RefSeq" id="WP_126994967.1">
    <property type="nucleotide sequence ID" value="NZ_CP173190.1"/>
</dbReference>
<comment type="catalytic activity">
    <reaction evidence="1">
        <text>ATP + protein L-histidine = ADP + protein N-phospho-L-histidine.</text>
        <dbReference type="EC" id="2.7.13.3"/>
    </reaction>
</comment>
<keyword evidence="11" id="KW-0175">Coiled coil</keyword>
<evidence type="ECO:0000256" key="12">
    <source>
        <dbReference type="SAM" id="MobiDB-lite"/>
    </source>
</evidence>
<evidence type="ECO:0000256" key="8">
    <source>
        <dbReference type="ARBA" id="ARBA00022840"/>
    </source>
</evidence>
<dbReference type="GO" id="GO:0005524">
    <property type="term" value="F:ATP binding"/>
    <property type="evidence" value="ECO:0007669"/>
    <property type="project" value="UniProtKB-KW"/>
</dbReference>
<dbReference type="EC" id="2.7.13.3" evidence="3"/>
<evidence type="ECO:0000256" key="11">
    <source>
        <dbReference type="SAM" id="Coils"/>
    </source>
</evidence>
<dbReference type="Gene3D" id="3.30.565.10">
    <property type="entry name" value="Histidine kinase-like ATPase, C-terminal domain"/>
    <property type="match status" value="1"/>
</dbReference>
<dbReference type="Pfam" id="PF00512">
    <property type="entry name" value="HisKA"/>
    <property type="match status" value="1"/>
</dbReference>
<dbReference type="SUPFAM" id="SSF47384">
    <property type="entry name" value="Homodimeric domain of signal transducing histidine kinase"/>
    <property type="match status" value="1"/>
</dbReference>
<evidence type="ECO:0000256" key="10">
    <source>
        <dbReference type="ARBA" id="ARBA00023136"/>
    </source>
</evidence>
<dbReference type="InterPro" id="IPR003661">
    <property type="entry name" value="HisK_dim/P_dom"/>
</dbReference>
<accession>A0A433JDM2</accession>
<gene>
    <name evidence="14" type="ORF">EJ913_03845</name>
</gene>
<evidence type="ECO:0000256" key="3">
    <source>
        <dbReference type="ARBA" id="ARBA00012438"/>
    </source>
</evidence>
<evidence type="ECO:0000313" key="15">
    <source>
        <dbReference type="Proteomes" id="UP000280346"/>
    </source>
</evidence>
<keyword evidence="9" id="KW-0902">Two-component regulatory system</keyword>
<proteinExistence type="predicted"/>
<evidence type="ECO:0000256" key="9">
    <source>
        <dbReference type="ARBA" id="ARBA00023012"/>
    </source>
</evidence>
<dbReference type="FunFam" id="1.10.287.130:FF:000038">
    <property type="entry name" value="Sensory transduction histidine kinase"/>
    <property type="match status" value="1"/>
</dbReference>
<evidence type="ECO:0000313" key="14">
    <source>
        <dbReference type="EMBL" id="RUQ75007.1"/>
    </source>
</evidence>
<keyword evidence="6" id="KW-0547">Nucleotide-binding</keyword>
<name>A0A433JDM2_9PROT</name>
<dbReference type="Pfam" id="PF02518">
    <property type="entry name" value="HATPase_c"/>
    <property type="match status" value="1"/>
</dbReference>
<feature type="coiled-coil region" evidence="11">
    <location>
        <begin position="248"/>
        <end position="275"/>
    </location>
</feature>
<keyword evidence="5" id="KW-0808">Transferase</keyword>
<organism evidence="14 15">
    <name type="scientific">Azospirillum doebereinerae</name>
    <dbReference type="NCBI Taxonomy" id="92933"/>
    <lineage>
        <taxon>Bacteria</taxon>
        <taxon>Pseudomonadati</taxon>
        <taxon>Pseudomonadota</taxon>
        <taxon>Alphaproteobacteria</taxon>
        <taxon>Rhodospirillales</taxon>
        <taxon>Azospirillaceae</taxon>
        <taxon>Azospirillum</taxon>
    </lineage>
</organism>
<dbReference type="CDD" id="cd00082">
    <property type="entry name" value="HisKA"/>
    <property type="match status" value="1"/>
</dbReference>
<dbReference type="InterPro" id="IPR003594">
    <property type="entry name" value="HATPase_dom"/>
</dbReference>
<evidence type="ECO:0000256" key="4">
    <source>
        <dbReference type="ARBA" id="ARBA00022553"/>
    </source>
</evidence>
<dbReference type="OrthoDB" id="6115735at2"/>
<evidence type="ECO:0000256" key="1">
    <source>
        <dbReference type="ARBA" id="ARBA00000085"/>
    </source>
</evidence>
<evidence type="ECO:0000256" key="7">
    <source>
        <dbReference type="ARBA" id="ARBA00022777"/>
    </source>
</evidence>
<evidence type="ECO:0000256" key="6">
    <source>
        <dbReference type="ARBA" id="ARBA00022741"/>
    </source>
</evidence>
<keyword evidence="4" id="KW-0597">Phosphoprotein</keyword>
<dbReference type="AlphaFoldDB" id="A0A433JDM2"/>
<feature type="region of interest" description="Disordered" evidence="12">
    <location>
        <begin position="503"/>
        <end position="546"/>
    </location>
</feature>
<dbReference type="PRINTS" id="PR00344">
    <property type="entry name" value="BCTRLSENSOR"/>
</dbReference>
<keyword evidence="15" id="KW-1185">Reference proteome</keyword>
<reference evidence="14 15" key="1">
    <citation type="submission" date="2018-12" db="EMBL/GenBank/DDBJ databases">
        <authorList>
            <person name="Yang Y."/>
        </authorList>
    </citation>
    <scope>NUCLEOTIDE SEQUENCE [LARGE SCALE GENOMIC DNA]</scope>
    <source>
        <strain evidence="14 15">GSF71</strain>
    </source>
</reference>
<evidence type="ECO:0000256" key="2">
    <source>
        <dbReference type="ARBA" id="ARBA00004370"/>
    </source>
</evidence>
<dbReference type="GO" id="GO:0009927">
    <property type="term" value="F:histidine phosphotransfer kinase activity"/>
    <property type="evidence" value="ECO:0007669"/>
    <property type="project" value="TreeGrafter"/>
</dbReference>
<dbReference type="Pfam" id="PF12860">
    <property type="entry name" value="PAS_7"/>
    <property type="match status" value="1"/>
</dbReference>
<evidence type="ECO:0000256" key="5">
    <source>
        <dbReference type="ARBA" id="ARBA00022679"/>
    </source>
</evidence>
<dbReference type="PANTHER" id="PTHR43047:SF72">
    <property type="entry name" value="OSMOSENSING HISTIDINE PROTEIN KINASE SLN1"/>
    <property type="match status" value="1"/>
</dbReference>
<keyword evidence="7 14" id="KW-0418">Kinase</keyword>
<dbReference type="InterPro" id="IPR036097">
    <property type="entry name" value="HisK_dim/P_sf"/>
</dbReference>
<dbReference type="EMBL" id="RZIJ01000002">
    <property type="protein sequence ID" value="RUQ75007.1"/>
    <property type="molecule type" value="Genomic_DNA"/>
</dbReference>
<comment type="subcellular location">
    <subcellularLocation>
        <location evidence="2">Membrane</location>
    </subcellularLocation>
</comment>
<comment type="caution">
    <text evidence="14">The sequence shown here is derived from an EMBL/GenBank/DDBJ whole genome shotgun (WGS) entry which is preliminary data.</text>
</comment>